<dbReference type="PANTHER" id="PTHR33931:SF2">
    <property type="entry name" value="HOLIN-LIKE PROTEIN CIDA"/>
    <property type="match status" value="1"/>
</dbReference>
<evidence type="ECO:0000256" key="6">
    <source>
        <dbReference type="SAM" id="Phobius"/>
    </source>
</evidence>
<organism evidence="7 8">
    <name type="scientific">Gluconacetobacter sacchari</name>
    <dbReference type="NCBI Taxonomy" id="92759"/>
    <lineage>
        <taxon>Bacteria</taxon>
        <taxon>Pseudomonadati</taxon>
        <taxon>Pseudomonadota</taxon>
        <taxon>Alphaproteobacteria</taxon>
        <taxon>Acetobacterales</taxon>
        <taxon>Acetobacteraceae</taxon>
        <taxon>Gluconacetobacter</taxon>
    </lineage>
</organism>
<evidence type="ECO:0000256" key="5">
    <source>
        <dbReference type="ARBA" id="ARBA00023136"/>
    </source>
</evidence>
<feature type="transmembrane region" description="Helical" evidence="6">
    <location>
        <begin position="64"/>
        <end position="84"/>
    </location>
</feature>
<evidence type="ECO:0000313" key="8">
    <source>
        <dbReference type="Proteomes" id="UP000589085"/>
    </source>
</evidence>
<keyword evidence="5 6" id="KW-0472">Membrane</keyword>
<dbReference type="PANTHER" id="PTHR33931">
    <property type="entry name" value="HOLIN-LIKE PROTEIN CIDA-RELATED"/>
    <property type="match status" value="1"/>
</dbReference>
<gene>
    <name evidence="7" type="ORF">HLH48_01195</name>
</gene>
<keyword evidence="2" id="KW-1003">Cell membrane</keyword>
<proteinExistence type="predicted"/>
<dbReference type="InterPro" id="IPR005538">
    <property type="entry name" value="LrgA/CidA"/>
</dbReference>
<accession>A0A7W4I9M7</accession>
<feature type="transmembrane region" description="Helical" evidence="6">
    <location>
        <begin position="90"/>
        <end position="112"/>
    </location>
</feature>
<comment type="subcellular location">
    <subcellularLocation>
        <location evidence="1">Cell membrane</location>
        <topology evidence="1">Multi-pass membrane protein</topology>
    </subcellularLocation>
</comment>
<dbReference type="RefSeq" id="WP_182995779.1">
    <property type="nucleotide sequence ID" value="NZ_JABEQJ010000001.1"/>
</dbReference>
<dbReference type="AlphaFoldDB" id="A0A7W4I9M7"/>
<dbReference type="Proteomes" id="UP000589085">
    <property type="component" value="Unassembled WGS sequence"/>
</dbReference>
<name>A0A7W4I9M7_9PROT</name>
<keyword evidence="4 6" id="KW-1133">Transmembrane helix</keyword>
<dbReference type="GO" id="GO:0005886">
    <property type="term" value="C:plasma membrane"/>
    <property type="evidence" value="ECO:0007669"/>
    <property type="project" value="UniProtKB-SubCell"/>
</dbReference>
<comment type="caution">
    <text evidence="7">The sequence shown here is derived from an EMBL/GenBank/DDBJ whole genome shotgun (WGS) entry which is preliminary data.</text>
</comment>
<feature type="transmembrane region" description="Helical" evidence="6">
    <location>
        <begin position="26"/>
        <end position="43"/>
    </location>
</feature>
<evidence type="ECO:0000256" key="3">
    <source>
        <dbReference type="ARBA" id="ARBA00022692"/>
    </source>
</evidence>
<dbReference type="Pfam" id="PF03788">
    <property type="entry name" value="LrgA"/>
    <property type="match status" value="1"/>
</dbReference>
<evidence type="ECO:0000256" key="1">
    <source>
        <dbReference type="ARBA" id="ARBA00004651"/>
    </source>
</evidence>
<dbReference type="EMBL" id="JABEQJ010000001">
    <property type="protein sequence ID" value="MBB2158806.1"/>
    <property type="molecule type" value="Genomic_DNA"/>
</dbReference>
<evidence type="ECO:0000256" key="4">
    <source>
        <dbReference type="ARBA" id="ARBA00022989"/>
    </source>
</evidence>
<evidence type="ECO:0000256" key="2">
    <source>
        <dbReference type="ARBA" id="ARBA00022475"/>
    </source>
</evidence>
<sequence>MMPSAMLILVGCQLVGELLRNAFQFPIPGPVIGMFLLAVILGIRANRTGNDRAPPLLKPTAEGLIANMGLLFVPAGVGIVAEAGVIRREWLPIVVAVAGSTILSLLVTALVMHWTLRTPHTSSPDHQGDAS</sequence>
<evidence type="ECO:0000313" key="7">
    <source>
        <dbReference type="EMBL" id="MBB2158806.1"/>
    </source>
</evidence>
<keyword evidence="3 6" id="KW-0812">Transmembrane</keyword>
<protein>
    <submittedName>
        <fullName evidence="7">CidA/LrgA family protein</fullName>
    </submittedName>
</protein>
<reference evidence="7 8" key="1">
    <citation type="submission" date="2020-04" db="EMBL/GenBank/DDBJ databases">
        <title>Description of novel Gluconacetobacter.</title>
        <authorList>
            <person name="Sombolestani A."/>
        </authorList>
    </citation>
    <scope>NUCLEOTIDE SEQUENCE [LARGE SCALE GENOMIC DNA]</scope>
    <source>
        <strain evidence="7 8">LMG 19747</strain>
    </source>
</reference>